<evidence type="ECO:0000313" key="5">
    <source>
        <dbReference type="Proteomes" id="UP000060487"/>
    </source>
</evidence>
<evidence type="ECO:0000259" key="1">
    <source>
        <dbReference type="PROSITE" id="PS50112"/>
    </source>
</evidence>
<dbReference type="SMART" id="SM00091">
    <property type="entry name" value="PAS"/>
    <property type="match status" value="2"/>
</dbReference>
<feature type="domain" description="PAS" evidence="1">
    <location>
        <begin position="21"/>
        <end position="92"/>
    </location>
</feature>
<dbReference type="Gene3D" id="3.30.450.20">
    <property type="entry name" value="PAS domain"/>
    <property type="match status" value="2"/>
</dbReference>
<protein>
    <submittedName>
        <fullName evidence="4">PAS/PAC sensor protein</fullName>
        <ecNumber evidence="4">3.1.4.52</ecNumber>
    </submittedName>
</protein>
<dbReference type="PROSITE" id="PS51831">
    <property type="entry name" value="HD"/>
    <property type="match status" value="1"/>
</dbReference>
<dbReference type="GO" id="GO:0071111">
    <property type="term" value="F:cyclic-guanylate-specific phosphodiesterase activity"/>
    <property type="evidence" value="ECO:0007669"/>
    <property type="project" value="UniProtKB-EC"/>
</dbReference>
<dbReference type="InterPro" id="IPR006674">
    <property type="entry name" value="HD_domain"/>
</dbReference>
<dbReference type="SMART" id="SM00065">
    <property type="entry name" value="GAF"/>
    <property type="match status" value="1"/>
</dbReference>
<dbReference type="Pfam" id="PF00989">
    <property type="entry name" value="PAS"/>
    <property type="match status" value="1"/>
</dbReference>
<proteinExistence type="predicted"/>
<dbReference type="Pfam" id="PF13487">
    <property type="entry name" value="HD_5"/>
    <property type="match status" value="1"/>
</dbReference>
<dbReference type="Proteomes" id="UP000060487">
    <property type="component" value="Unassembled WGS sequence"/>
</dbReference>
<dbReference type="InterPro" id="IPR003018">
    <property type="entry name" value="GAF"/>
</dbReference>
<dbReference type="SUPFAM" id="SSF55785">
    <property type="entry name" value="PYP-like sensor domain (PAS domain)"/>
    <property type="match status" value="2"/>
</dbReference>
<dbReference type="NCBIfam" id="TIGR00229">
    <property type="entry name" value="sensory_box"/>
    <property type="match status" value="2"/>
</dbReference>
<dbReference type="InterPro" id="IPR037522">
    <property type="entry name" value="HD_GYP_dom"/>
</dbReference>
<sequence length="636" mass="71501">MDNEHLTEVQLISEVQRLRESEGKFRQLLDTTGDFILQADAQTGVICYCNDKFSELLGIPAAELQGMSLYRIFPDEQRQRYANILQGSDDKHIVDDIYLRHREGRHIPVELRTKTVVMDGQELLCAVFRDITTRKMLDKQLKKNCQLQAIINSILQIALKPIPLRRQLDLILDLILSYQWLVFHAKGSIHIIEAERPEALVLFAQKNFDPIQLKLCSVVPVGKCLCGLAAATREILFVNSVDDRHQHKYDGMLPHGHYCVPITLGKRVLGVLNLYVSEGHEHTQEEEEFLAAVANTLAGIISRARTEEHLLRNEEQMRSIIQTTDNAIICANTDAEIVLWNNGAAKIFGYTQHETAGKPLDIIVPGPQKDNFRKDFRTAIETGHSYLLGKEITLTAVRKDSEEFPIELSGALWTVQTGTFFTAILRDITAHVMERREREQAIEKLRKLTGSVVVAISAILEARDPYTAGHQRRVADLSRAMADELGFPKDMIEGVRMAASIHDVGKIYVPSEILSKPGKLLDAEFNLLKHHSQIGHDILKDVDFPWSVAQIILQHHERIDGSGYPLGLKGDDILIEAKIICVADVVEAMTNHRPYRPALGIDRALGEISSNSGVLYDKNVVDACLAVFKRGFVFKG</sequence>
<feature type="domain" description="HD-GYP" evidence="3">
    <location>
        <begin position="445"/>
        <end position="636"/>
    </location>
</feature>
<dbReference type="Pfam" id="PF13426">
    <property type="entry name" value="PAS_9"/>
    <property type="match status" value="1"/>
</dbReference>
<dbReference type="SMART" id="SM00471">
    <property type="entry name" value="HDc"/>
    <property type="match status" value="1"/>
</dbReference>
<dbReference type="InterPro" id="IPR003607">
    <property type="entry name" value="HD/PDEase_dom"/>
</dbReference>
<dbReference type="SUPFAM" id="SSF55781">
    <property type="entry name" value="GAF domain-like"/>
    <property type="match status" value="1"/>
</dbReference>
<dbReference type="RefSeq" id="WP_085050755.1">
    <property type="nucleotide sequence ID" value="NZ_LNQR01000005.1"/>
</dbReference>
<dbReference type="InterPro" id="IPR006675">
    <property type="entry name" value="HDIG_dom"/>
</dbReference>
<keyword evidence="4" id="KW-0378">Hydrolase</keyword>
<evidence type="ECO:0000259" key="3">
    <source>
        <dbReference type="PROSITE" id="PS51832"/>
    </source>
</evidence>
<comment type="caution">
    <text evidence="4">The sequence shown here is derived from an EMBL/GenBank/DDBJ whole genome shotgun (WGS) entry which is preliminary data.</text>
</comment>
<dbReference type="SUPFAM" id="SSF109604">
    <property type="entry name" value="HD-domain/PDEase-like"/>
    <property type="match status" value="1"/>
</dbReference>
<dbReference type="InterPro" id="IPR029016">
    <property type="entry name" value="GAF-like_dom_sf"/>
</dbReference>
<feature type="domain" description="HD" evidence="2">
    <location>
        <begin position="467"/>
        <end position="589"/>
    </location>
</feature>
<organism evidence="4 5">
    <name type="scientific">Candidatus Magnetominusculus xianensis</name>
    <dbReference type="NCBI Taxonomy" id="1748249"/>
    <lineage>
        <taxon>Bacteria</taxon>
        <taxon>Pseudomonadati</taxon>
        <taxon>Nitrospirota</taxon>
        <taxon>Nitrospiria</taxon>
        <taxon>Nitrospirales</taxon>
        <taxon>Nitrospiraceae</taxon>
        <taxon>Candidatus Magnetominusculus</taxon>
    </lineage>
</organism>
<dbReference type="CDD" id="cd00130">
    <property type="entry name" value="PAS"/>
    <property type="match status" value="2"/>
</dbReference>
<dbReference type="PROSITE" id="PS50112">
    <property type="entry name" value="PAS"/>
    <property type="match status" value="2"/>
</dbReference>
<name>A0ABR5SJC7_9BACT</name>
<dbReference type="PROSITE" id="PS51832">
    <property type="entry name" value="HD_GYP"/>
    <property type="match status" value="1"/>
</dbReference>
<dbReference type="InterPro" id="IPR035965">
    <property type="entry name" value="PAS-like_dom_sf"/>
</dbReference>
<reference evidence="4 5" key="1">
    <citation type="submission" date="2015-11" db="EMBL/GenBank/DDBJ databases">
        <authorList>
            <person name="Lin W."/>
        </authorList>
    </citation>
    <scope>NUCLEOTIDE SEQUENCE [LARGE SCALE GENOMIC DNA]</scope>
    <source>
        <strain evidence="4 5">HCH-1</strain>
    </source>
</reference>
<gene>
    <name evidence="4" type="ORF">ASN18_0221</name>
</gene>
<dbReference type="Pfam" id="PF13185">
    <property type="entry name" value="GAF_2"/>
    <property type="match status" value="1"/>
</dbReference>
<accession>A0ABR5SJC7</accession>
<dbReference type="InterPro" id="IPR013767">
    <property type="entry name" value="PAS_fold"/>
</dbReference>
<keyword evidence="5" id="KW-1185">Reference proteome</keyword>
<dbReference type="Gene3D" id="3.30.450.40">
    <property type="match status" value="1"/>
</dbReference>
<dbReference type="PANTHER" id="PTHR43155">
    <property type="entry name" value="CYCLIC DI-GMP PHOSPHODIESTERASE PA4108-RELATED"/>
    <property type="match status" value="1"/>
</dbReference>
<evidence type="ECO:0000313" key="4">
    <source>
        <dbReference type="EMBL" id="KWT94491.1"/>
    </source>
</evidence>
<dbReference type="EC" id="3.1.4.52" evidence="4"/>
<dbReference type="EMBL" id="LNQR01000005">
    <property type="protein sequence ID" value="KWT94491.1"/>
    <property type="molecule type" value="Genomic_DNA"/>
</dbReference>
<dbReference type="Gene3D" id="1.10.3210.10">
    <property type="entry name" value="Hypothetical protein af1432"/>
    <property type="match status" value="1"/>
</dbReference>
<evidence type="ECO:0000259" key="2">
    <source>
        <dbReference type="PROSITE" id="PS51831"/>
    </source>
</evidence>
<dbReference type="PANTHER" id="PTHR43155:SF2">
    <property type="entry name" value="CYCLIC DI-GMP PHOSPHODIESTERASE PA4108"/>
    <property type="match status" value="1"/>
</dbReference>
<dbReference type="InterPro" id="IPR000014">
    <property type="entry name" value="PAS"/>
</dbReference>
<feature type="domain" description="PAS" evidence="1">
    <location>
        <begin position="313"/>
        <end position="383"/>
    </location>
</feature>
<dbReference type="CDD" id="cd00077">
    <property type="entry name" value="HDc"/>
    <property type="match status" value="1"/>
</dbReference>
<dbReference type="NCBIfam" id="TIGR00277">
    <property type="entry name" value="HDIG"/>
    <property type="match status" value="1"/>
</dbReference>